<protein>
    <recommendedName>
        <fullName evidence="3">TonB-dependent receptor plug domain-containing protein</fullName>
    </recommendedName>
</protein>
<sequence length="275" mass="29523">MVPANTGRHCAACSHTVVDFTLKTDAEILAYLAGAASGRTCGRFAAGQLDRPLQRAMPVAPNGHWRAWLAAAVAMWGLREGIGNEAKAQAASEWRARYWGGPVPAVPAVESKAQRSDDTAATASAPSVNNIISKEAVSVGMPIIHNFPEYLNTMKVPPLVLRGVVTDRSTSQELPGVTVLLKGSTIGVSTQADGSYELTLPAEMVEASQVTVSVSSLGFITQERVLATKATESPQDFCLQGQTMGALMVVSPQSWHPRALYSWGKYWLTRPFRRD</sequence>
<organism evidence="1 2">
    <name type="scientific">Hymenobacter glaciei</name>
    <dbReference type="NCBI Taxonomy" id="877209"/>
    <lineage>
        <taxon>Bacteria</taxon>
        <taxon>Pseudomonadati</taxon>
        <taxon>Bacteroidota</taxon>
        <taxon>Cytophagia</taxon>
        <taxon>Cytophagales</taxon>
        <taxon>Hymenobacteraceae</taxon>
        <taxon>Hymenobacter</taxon>
    </lineage>
</organism>
<gene>
    <name evidence="1" type="ORF">GCM10022409_42590</name>
</gene>
<evidence type="ECO:0000313" key="1">
    <source>
        <dbReference type="EMBL" id="GAA4051306.1"/>
    </source>
</evidence>
<accession>A0ABP7USZ5</accession>
<dbReference type="SUPFAM" id="SSF49464">
    <property type="entry name" value="Carboxypeptidase regulatory domain-like"/>
    <property type="match status" value="1"/>
</dbReference>
<dbReference type="InterPro" id="IPR008969">
    <property type="entry name" value="CarboxyPept-like_regulatory"/>
</dbReference>
<evidence type="ECO:0008006" key="3">
    <source>
        <dbReference type="Google" id="ProtNLM"/>
    </source>
</evidence>
<dbReference type="EMBL" id="BAABDK010000032">
    <property type="protein sequence ID" value="GAA4051306.1"/>
    <property type="molecule type" value="Genomic_DNA"/>
</dbReference>
<dbReference type="Proteomes" id="UP001501469">
    <property type="component" value="Unassembled WGS sequence"/>
</dbReference>
<name>A0ABP7USZ5_9BACT</name>
<dbReference type="Pfam" id="PF13715">
    <property type="entry name" value="CarbopepD_reg_2"/>
    <property type="match status" value="1"/>
</dbReference>
<dbReference type="Gene3D" id="2.60.40.1120">
    <property type="entry name" value="Carboxypeptidase-like, regulatory domain"/>
    <property type="match status" value="1"/>
</dbReference>
<reference evidence="2" key="1">
    <citation type="journal article" date="2019" name="Int. J. Syst. Evol. Microbiol.">
        <title>The Global Catalogue of Microorganisms (GCM) 10K type strain sequencing project: providing services to taxonomists for standard genome sequencing and annotation.</title>
        <authorList>
            <consortium name="The Broad Institute Genomics Platform"/>
            <consortium name="The Broad Institute Genome Sequencing Center for Infectious Disease"/>
            <person name="Wu L."/>
            <person name="Ma J."/>
        </authorList>
    </citation>
    <scope>NUCLEOTIDE SEQUENCE [LARGE SCALE GENOMIC DNA]</scope>
    <source>
        <strain evidence="2">JCM 17225</strain>
    </source>
</reference>
<proteinExistence type="predicted"/>
<evidence type="ECO:0000313" key="2">
    <source>
        <dbReference type="Proteomes" id="UP001501469"/>
    </source>
</evidence>
<keyword evidence="2" id="KW-1185">Reference proteome</keyword>
<comment type="caution">
    <text evidence="1">The sequence shown here is derived from an EMBL/GenBank/DDBJ whole genome shotgun (WGS) entry which is preliminary data.</text>
</comment>